<dbReference type="GO" id="GO:0051726">
    <property type="term" value="P:regulation of cell cycle"/>
    <property type="evidence" value="ECO:0007669"/>
    <property type="project" value="TreeGrafter"/>
</dbReference>
<sequence>MSGSLRELSKAVAVALSSADLPRAGCRRVELPESLSGSLTAYIEKHAKYEINDAQRLHEELVHACRTHVLVPDSPQQSLFLQIILQLIPNLTPHQDGVKFWIDQFAAPAIDSAGRSRTIVEDARDLLFNIMVYDADYESVEVELREALSDFVADMLVRIYLGTKRLADVNGASIAECEGDGVAERQMICMQNAESELRRFGNRRPKAFFNVLDRYFVKKEYRVAILSLLCSFMQAQPPHLFETHSSQLVSHLYDCLLYDRSAIAINLTCTVFVMLLPHICSILGPDLPKVFAVYARMIYWDILYKKEIAGSGENGEEYGGTNKGPDDLGSSQSSADASSTSGGMPYGGYYYYDDVEGKELGHTKITEPHAQKASWDVLDGSFDDPAGAGPDSSTVNYSRIFTFTYGLYPIHFLTFLTSPRRYFRMRNAEMNDYIKYDIDDIAFRSQNMSRRHLLHPNLFRHTFESEIADRQRWDLAGTAEDIAAFCITLDTKNLEMPEMQEPTVTFRGFHDQLEHFTEDQQPAYLSLDESAQAERLESVAPDERPTHMATAEIQDVMHHDDILSVNVALDEIPEDSYLFPADDNIGRVPDRLSIATSSDDHSTGVRVSAPIVEPSLKKLAQSAGSESERSKVVTSPSFKPQTPIAASMSSISASGEMSPEGSMHRPIMDIESILESHRDINSRIVSRRGSAETGSLGMSSPLNRSQQQGPLSDSISSLKLPASIANFNSNVRSEIESDPAHEEGQRHKSVASSIKSLPMSPKMQFSPVVSRPNPKSPLSFMQLSHSHFVIASNGAGNAESAATPSQTEGSDFKPSGEIPVAYLQRQLLVLRNELNFERYLKQLRLRNLRRLKEQYSILQRDDANMQGLMLSNRMLQAKIDRLQTDAKKQHSTLTTLATDRAKYSNQLLQKNRDLKAERNQWKAEEEGVRGALEASRQEVEMLKQGFLEKEAEIERLGRRLKDATTTASEVESLREKYTVLQGRVLEMYSRDDRALKAPLADENEELHSLIAKLELRVKAAESESEQLQKQYSARVEELEEELTDIKKRIQCGQKNGVL</sequence>
<comment type="caution">
    <text evidence="3">The sequence shown here is derived from an EMBL/GenBank/DDBJ whole genome shotgun (WGS) entry which is preliminary data.</text>
</comment>
<feature type="region of interest" description="Disordered" evidence="2">
    <location>
        <begin position="314"/>
        <end position="341"/>
    </location>
</feature>
<feature type="coiled-coil region" evidence="1">
    <location>
        <begin position="1003"/>
        <end position="1055"/>
    </location>
</feature>
<protein>
    <submittedName>
        <fullName evidence="3">Hamartin protein-domain-containing protein</fullName>
    </submittedName>
</protein>
<accession>A0AAD7QSJ0</accession>
<feature type="compositionally biased region" description="Low complexity" evidence="2">
    <location>
        <begin position="643"/>
        <end position="660"/>
    </location>
</feature>
<dbReference type="GO" id="GO:0033596">
    <property type="term" value="C:TSC1-TSC2 complex"/>
    <property type="evidence" value="ECO:0007669"/>
    <property type="project" value="TreeGrafter"/>
</dbReference>
<evidence type="ECO:0000256" key="2">
    <source>
        <dbReference type="SAM" id="MobiDB-lite"/>
    </source>
</evidence>
<evidence type="ECO:0000313" key="3">
    <source>
        <dbReference type="EMBL" id="KAJ8100729.1"/>
    </source>
</evidence>
<feature type="region of interest" description="Disordered" evidence="2">
    <location>
        <begin position="735"/>
        <end position="757"/>
    </location>
</feature>
<name>A0AAD7QSJ0_9ASCO</name>
<dbReference type="GeneID" id="80882819"/>
<dbReference type="GO" id="GO:0032007">
    <property type="term" value="P:negative regulation of TOR signaling"/>
    <property type="evidence" value="ECO:0007669"/>
    <property type="project" value="TreeGrafter"/>
</dbReference>
<dbReference type="AlphaFoldDB" id="A0AAD7QSJ0"/>
<dbReference type="Pfam" id="PF04388">
    <property type="entry name" value="Hamartin"/>
    <property type="match status" value="1"/>
</dbReference>
<proteinExistence type="predicted"/>
<dbReference type="InterPro" id="IPR007483">
    <property type="entry name" value="Hamartin"/>
</dbReference>
<keyword evidence="1" id="KW-0175">Coiled coil</keyword>
<evidence type="ECO:0000256" key="1">
    <source>
        <dbReference type="SAM" id="Coils"/>
    </source>
</evidence>
<evidence type="ECO:0000313" key="4">
    <source>
        <dbReference type="Proteomes" id="UP001217417"/>
    </source>
</evidence>
<gene>
    <name evidence="3" type="ORF">POJ06DRAFT_253546</name>
</gene>
<feature type="compositionally biased region" description="Polar residues" evidence="2">
    <location>
        <begin position="692"/>
        <end position="714"/>
    </location>
</feature>
<dbReference type="PANTHER" id="PTHR15154">
    <property type="entry name" value="HAMARTIN"/>
    <property type="match status" value="1"/>
</dbReference>
<feature type="compositionally biased region" description="Basic and acidic residues" evidence="2">
    <location>
        <begin position="735"/>
        <end position="746"/>
    </location>
</feature>
<keyword evidence="4" id="KW-1185">Reference proteome</keyword>
<dbReference type="EMBL" id="JARPMG010000005">
    <property type="protein sequence ID" value="KAJ8100729.1"/>
    <property type="molecule type" value="Genomic_DNA"/>
</dbReference>
<feature type="region of interest" description="Disordered" evidence="2">
    <location>
        <begin position="618"/>
        <end position="663"/>
    </location>
</feature>
<dbReference type="PANTHER" id="PTHR15154:SF2">
    <property type="entry name" value="HAMARTIN"/>
    <property type="match status" value="1"/>
</dbReference>
<reference evidence="3" key="1">
    <citation type="submission" date="2023-03" db="EMBL/GenBank/DDBJ databases">
        <title>Near-Complete genome sequence of Lipomyces tetrasporous NRRL Y-64009, an oleaginous yeast capable of growing on lignocellulosic hydrolysates.</title>
        <authorList>
            <consortium name="Lawrence Berkeley National Laboratory"/>
            <person name="Jagtap S.S."/>
            <person name="Liu J.-J."/>
            <person name="Walukiewicz H.E."/>
            <person name="Pangilinan J."/>
            <person name="Lipzen A."/>
            <person name="Ahrendt S."/>
            <person name="Koriabine M."/>
            <person name="Cobaugh K."/>
            <person name="Salamov A."/>
            <person name="Yoshinaga Y."/>
            <person name="Ng V."/>
            <person name="Daum C."/>
            <person name="Grigoriev I.V."/>
            <person name="Slininger P.J."/>
            <person name="Dien B.S."/>
            <person name="Jin Y.-S."/>
            <person name="Rao C.V."/>
        </authorList>
    </citation>
    <scope>NUCLEOTIDE SEQUENCE</scope>
    <source>
        <strain evidence="3">NRRL Y-64009</strain>
    </source>
</reference>
<feature type="region of interest" description="Disordered" evidence="2">
    <location>
        <begin position="689"/>
        <end position="714"/>
    </location>
</feature>
<dbReference type="Proteomes" id="UP001217417">
    <property type="component" value="Unassembled WGS sequence"/>
</dbReference>
<feature type="compositionally biased region" description="Low complexity" evidence="2">
    <location>
        <begin position="327"/>
        <end position="341"/>
    </location>
</feature>
<dbReference type="RefSeq" id="XP_056044179.1">
    <property type="nucleotide sequence ID" value="XM_056187653.1"/>
</dbReference>
<organism evidence="3 4">
    <name type="scientific">Lipomyces tetrasporus</name>
    <dbReference type="NCBI Taxonomy" id="54092"/>
    <lineage>
        <taxon>Eukaryota</taxon>
        <taxon>Fungi</taxon>
        <taxon>Dikarya</taxon>
        <taxon>Ascomycota</taxon>
        <taxon>Saccharomycotina</taxon>
        <taxon>Lipomycetes</taxon>
        <taxon>Lipomycetales</taxon>
        <taxon>Lipomycetaceae</taxon>
        <taxon>Lipomyces</taxon>
    </lineage>
</organism>